<evidence type="ECO:0000313" key="2">
    <source>
        <dbReference type="EMBL" id="PWA63869.1"/>
    </source>
</evidence>
<protein>
    <submittedName>
        <fullName evidence="2">Late embryogenesis abundant protein, LEA-3</fullName>
    </submittedName>
</protein>
<dbReference type="GO" id="GO:0005829">
    <property type="term" value="C:cytosol"/>
    <property type="evidence" value="ECO:0007669"/>
    <property type="project" value="TreeGrafter"/>
</dbReference>
<dbReference type="AlphaFoldDB" id="A0A2U1MRJ4"/>
<dbReference type="PANTHER" id="PTHR47372:SF55">
    <property type="entry name" value="EMBRYONIC PROTEIN DC-8"/>
    <property type="match status" value="1"/>
</dbReference>
<dbReference type="EMBL" id="PKPP01004542">
    <property type="protein sequence ID" value="PWA63869.1"/>
    <property type="molecule type" value="Genomic_DNA"/>
</dbReference>
<dbReference type="PANTHER" id="PTHR47372">
    <property type="entry name" value="DAUER UP-REGULATED-RELATED"/>
    <property type="match status" value="1"/>
</dbReference>
<name>A0A2U1MRJ4_ARTAN</name>
<dbReference type="Proteomes" id="UP000245207">
    <property type="component" value="Unassembled WGS sequence"/>
</dbReference>
<dbReference type="OrthoDB" id="1752233at2759"/>
<sequence>MGHKYGKKTVILTAVTMLLLAVICDSKATSDEIKYEDAKTKAANAGNEAVEAGKDVKESAESWTGWVKDKVSEGLGLRTEEAKDAGQKATDATLDCAKNAKDKITGTGEYGMNKAQEMKHNVGEKASEMKDKTYDAAESAEDMSYEKAQKAKEGAEYAKDETYDKAKMAKDAAGYVKDATMGSVSDKAKMAKDAAGYVKDVTYNNAEKAKDVAGSVKDAAYEKAQMAKDAAGSVKDATYEKAKQGAGSVKDAAESVKDSAYEKAQKAKDGAYETAKEGAGSAYEKAKNVKEGAESVTWQATEKAKEGSEGSLEWAKEKAKKGYEATKAKAGEGLEAAKEALGKKYDEAAEPHRQKAKDFKENVILGASKAMGGLGIGSIFALNVALLFKWVWRFRTSSNGLWVNVIKEIHGIDGEKFPLVYALEVNKSCTVAQRINIEDWFSVLRRSPRGGAESNQLDDLFQAIHNVTLSDSVDGWKWELDMSGATSIRPWGQVNIKSSWRRLHDSVITIYNLIVGLDDLAIGHPDISWVNKTCAEIDLVAIHNVTLSDSVDGWKWELDMSGF</sequence>
<keyword evidence="1" id="KW-0732">Signal</keyword>
<dbReference type="STRING" id="35608.A0A2U1MRJ4"/>
<evidence type="ECO:0000313" key="3">
    <source>
        <dbReference type="Proteomes" id="UP000245207"/>
    </source>
</evidence>
<evidence type="ECO:0000256" key="1">
    <source>
        <dbReference type="SAM" id="SignalP"/>
    </source>
</evidence>
<accession>A0A2U1MRJ4</accession>
<organism evidence="2 3">
    <name type="scientific">Artemisia annua</name>
    <name type="common">Sweet wormwood</name>
    <dbReference type="NCBI Taxonomy" id="35608"/>
    <lineage>
        <taxon>Eukaryota</taxon>
        <taxon>Viridiplantae</taxon>
        <taxon>Streptophyta</taxon>
        <taxon>Embryophyta</taxon>
        <taxon>Tracheophyta</taxon>
        <taxon>Spermatophyta</taxon>
        <taxon>Magnoliopsida</taxon>
        <taxon>eudicotyledons</taxon>
        <taxon>Gunneridae</taxon>
        <taxon>Pentapetalae</taxon>
        <taxon>asterids</taxon>
        <taxon>campanulids</taxon>
        <taxon>Asterales</taxon>
        <taxon>Asteraceae</taxon>
        <taxon>Asteroideae</taxon>
        <taxon>Anthemideae</taxon>
        <taxon>Artemisiinae</taxon>
        <taxon>Artemisia</taxon>
    </lineage>
</organism>
<feature type="signal peptide" evidence="1">
    <location>
        <begin position="1"/>
        <end position="28"/>
    </location>
</feature>
<gene>
    <name evidence="2" type="ORF">CTI12_AA352630</name>
</gene>
<proteinExistence type="predicted"/>
<reference evidence="2 3" key="1">
    <citation type="journal article" date="2018" name="Mol. Plant">
        <title>The genome of Artemisia annua provides insight into the evolution of Asteraceae family and artemisinin biosynthesis.</title>
        <authorList>
            <person name="Shen Q."/>
            <person name="Zhang L."/>
            <person name="Liao Z."/>
            <person name="Wang S."/>
            <person name="Yan T."/>
            <person name="Shi P."/>
            <person name="Liu M."/>
            <person name="Fu X."/>
            <person name="Pan Q."/>
            <person name="Wang Y."/>
            <person name="Lv Z."/>
            <person name="Lu X."/>
            <person name="Zhang F."/>
            <person name="Jiang W."/>
            <person name="Ma Y."/>
            <person name="Chen M."/>
            <person name="Hao X."/>
            <person name="Li L."/>
            <person name="Tang Y."/>
            <person name="Lv G."/>
            <person name="Zhou Y."/>
            <person name="Sun X."/>
            <person name="Brodelius P.E."/>
            <person name="Rose J.K.C."/>
            <person name="Tang K."/>
        </authorList>
    </citation>
    <scope>NUCLEOTIDE SEQUENCE [LARGE SCALE GENOMIC DNA]</scope>
    <source>
        <strain evidence="3">cv. Huhao1</strain>
        <tissue evidence="2">Leaf</tissue>
    </source>
</reference>
<keyword evidence="3" id="KW-1185">Reference proteome</keyword>
<feature type="chain" id="PRO_5015532596" evidence="1">
    <location>
        <begin position="29"/>
        <end position="563"/>
    </location>
</feature>
<comment type="caution">
    <text evidence="2">The sequence shown here is derived from an EMBL/GenBank/DDBJ whole genome shotgun (WGS) entry which is preliminary data.</text>
</comment>